<organism evidence="18 19">
    <name type="scientific">Luteimonas yindakuii</name>
    <dbReference type="NCBI Taxonomy" id="2565782"/>
    <lineage>
        <taxon>Bacteria</taxon>
        <taxon>Pseudomonadati</taxon>
        <taxon>Pseudomonadota</taxon>
        <taxon>Gammaproteobacteria</taxon>
        <taxon>Lysobacterales</taxon>
        <taxon>Lysobacteraceae</taxon>
        <taxon>Luteimonas</taxon>
    </lineage>
</organism>
<dbReference type="Pfam" id="PF00403">
    <property type="entry name" value="HMA"/>
    <property type="match status" value="1"/>
</dbReference>
<feature type="region of interest" description="Disordered" evidence="16">
    <location>
        <begin position="806"/>
        <end position="832"/>
    </location>
</feature>
<comment type="caution">
    <text evidence="18">The sequence shown here is derived from an EMBL/GenBank/DDBJ whole genome shotgun (WGS) entry which is preliminary data.</text>
</comment>
<dbReference type="InterPro" id="IPR059000">
    <property type="entry name" value="ATPase_P-type_domA"/>
</dbReference>
<evidence type="ECO:0000256" key="2">
    <source>
        <dbReference type="ARBA" id="ARBA00006024"/>
    </source>
</evidence>
<evidence type="ECO:0000256" key="11">
    <source>
        <dbReference type="ARBA" id="ARBA00022967"/>
    </source>
</evidence>
<comment type="similarity">
    <text evidence="2 15">Belongs to the cation transport ATPase (P-type) (TC 3.A.3) family. Type IB subfamily.</text>
</comment>
<feature type="transmembrane region" description="Helical" evidence="15">
    <location>
        <begin position="283"/>
        <end position="301"/>
    </location>
</feature>
<dbReference type="GO" id="GO:0055070">
    <property type="term" value="P:copper ion homeostasis"/>
    <property type="evidence" value="ECO:0007669"/>
    <property type="project" value="TreeGrafter"/>
</dbReference>
<dbReference type="GO" id="GO:0005507">
    <property type="term" value="F:copper ion binding"/>
    <property type="evidence" value="ECO:0007669"/>
    <property type="project" value="TreeGrafter"/>
</dbReference>
<dbReference type="AlphaFoldDB" id="A0A4Z1RD33"/>
<dbReference type="RefSeq" id="WP_134674085.1">
    <property type="nucleotide sequence ID" value="NZ_SPUH01000001.1"/>
</dbReference>
<dbReference type="SUPFAM" id="SSF55008">
    <property type="entry name" value="HMA, heavy metal-associated domain"/>
    <property type="match status" value="1"/>
</dbReference>
<keyword evidence="7 15" id="KW-0479">Metal-binding</keyword>
<keyword evidence="12 15" id="KW-1133">Transmembrane helix</keyword>
<accession>A0A4Z1RD33</accession>
<dbReference type="PRINTS" id="PR00119">
    <property type="entry name" value="CATATPASE"/>
</dbReference>
<dbReference type="PANTHER" id="PTHR43520:SF5">
    <property type="entry name" value="CATION-TRANSPORTING P-TYPE ATPASE-RELATED"/>
    <property type="match status" value="1"/>
</dbReference>
<feature type="compositionally biased region" description="Low complexity" evidence="16">
    <location>
        <begin position="811"/>
        <end position="826"/>
    </location>
</feature>
<evidence type="ECO:0000256" key="10">
    <source>
        <dbReference type="ARBA" id="ARBA00022842"/>
    </source>
</evidence>
<dbReference type="SUPFAM" id="SSF81653">
    <property type="entry name" value="Calcium ATPase, transduction domain A"/>
    <property type="match status" value="1"/>
</dbReference>
<dbReference type="Gene3D" id="3.40.50.1000">
    <property type="entry name" value="HAD superfamily/HAD-like"/>
    <property type="match status" value="1"/>
</dbReference>
<dbReference type="InterPro" id="IPR021993">
    <property type="entry name" value="ATPase-cat-bd"/>
</dbReference>
<protein>
    <submittedName>
        <fullName evidence="18">Cadmium-translocating P-type ATPase</fullName>
        <ecNumber evidence="18">3.6.3.3</ecNumber>
    </submittedName>
</protein>
<dbReference type="CDD" id="cd02079">
    <property type="entry name" value="P-type_ATPase_HM"/>
    <property type="match status" value="1"/>
</dbReference>
<dbReference type="InterPro" id="IPR036412">
    <property type="entry name" value="HAD-like_sf"/>
</dbReference>
<keyword evidence="9 15" id="KW-0067">ATP-binding</keyword>
<feature type="transmembrane region" description="Helical" evidence="15">
    <location>
        <begin position="435"/>
        <end position="454"/>
    </location>
</feature>
<dbReference type="InterPro" id="IPR023214">
    <property type="entry name" value="HAD_sf"/>
</dbReference>
<evidence type="ECO:0000256" key="15">
    <source>
        <dbReference type="RuleBase" id="RU362081"/>
    </source>
</evidence>
<keyword evidence="19" id="KW-1185">Reference proteome</keyword>
<evidence type="ECO:0000256" key="12">
    <source>
        <dbReference type="ARBA" id="ARBA00022989"/>
    </source>
</evidence>
<feature type="transmembrane region" description="Helical" evidence="15">
    <location>
        <begin position="778"/>
        <end position="796"/>
    </location>
</feature>
<dbReference type="Pfam" id="PF00702">
    <property type="entry name" value="Hydrolase"/>
    <property type="match status" value="1"/>
</dbReference>
<dbReference type="Gene3D" id="2.70.150.10">
    <property type="entry name" value="Calcium-transporting ATPase, cytoplasmic transduction domain A"/>
    <property type="match status" value="1"/>
</dbReference>
<keyword evidence="4 15" id="KW-1003">Cell membrane</keyword>
<evidence type="ECO:0000256" key="3">
    <source>
        <dbReference type="ARBA" id="ARBA00022448"/>
    </source>
</evidence>
<proteinExistence type="inferred from homology"/>
<keyword evidence="8 15" id="KW-0547">Nucleotide-binding</keyword>
<keyword evidence="6 15" id="KW-0812">Transmembrane</keyword>
<dbReference type="EMBL" id="SPUH01000001">
    <property type="protein sequence ID" value="TKS54728.1"/>
    <property type="molecule type" value="Genomic_DNA"/>
</dbReference>
<dbReference type="InterPro" id="IPR027256">
    <property type="entry name" value="P-typ_ATPase_IB"/>
</dbReference>
<evidence type="ECO:0000256" key="9">
    <source>
        <dbReference type="ARBA" id="ARBA00022840"/>
    </source>
</evidence>
<keyword evidence="10" id="KW-0460">Magnesium</keyword>
<evidence type="ECO:0000256" key="5">
    <source>
        <dbReference type="ARBA" id="ARBA00022553"/>
    </source>
</evidence>
<evidence type="ECO:0000313" key="18">
    <source>
        <dbReference type="EMBL" id="TKS54728.1"/>
    </source>
</evidence>
<feature type="transmembrane region" description="Helical" evidence="15">
    <location>
        <begin position="187"/>
        <end position="208"/>
    </location>
</feature>
<dbReference type="InterPro" id="IPR006121">
    <property type="entry name" value="HMA_dom"/>
</dbReference>
<evidence type="ECO:0000256" key="7">
    <source>
        <dbReference type="ARBA" id="ARBA00022723"/>
    </source>
</evidence>
<evidence type="ECO:0000256" key="13">
    <source>
        <dbReference type="ARBA" id="ARBA00023065"/>
    </source>
</evidence>
<keyword evidence="14 15" id="KW-0472">Membrane</keyword>
<dbReference type="Pfam" id="PF00122">
    <property type="entry name" value="E1-E2_ATPase"/>
    <property type="match status" value="1"/>
</dbReference>
<dbReference type="Proteomes" id="UP000298681">
    <property type="component" value="Unassembled WGS sequence"/>
</dbReference>
<dbReference type="PROSITE" id="PS50846">
    <property type="entry name" value="HMA_2"/>
    <property type="match status" value="1"/>
</dbReference>
<dbReference type="PROSITE" id="PS01229">
    <property type="entry name" value="COF_2"/>
    <property type="match status" value="1"/>
</dbReference>
<dbReference type="NCBIfam" id="TIGR01511">
    <property type="entry name" value="ATPase-IB1_Cu"/>
    <property type="match status" value="1"/>
</dbReference>
<dbReference type="GO" id="GO:0043682">
    <property type="term" value="F:P-type divalent copper transporter activity"/>
    <property type="evidence" value="ECO:0007669"/>
    <property type="project" value="TreeGrafter"/>
</dbReference>
<keyword evidence="13" id="KW-0406">Ion transport</keyword>
<dbReference type="GO" id="GO:0005524">
    <property type="term" value="F:ATP binding"/>
    <property type="evidence" value="ECO:0007669"/>
    <property type="project" value="UniProtKB-UniRule"/>
</dbReference>
<dbReference type="Gene3D" id="3.30.70.100">
    <property type="match status" value="1"/>
</dbReference>
<sequence length="832" mass="87923">MSATLSGSPESGAARAADGTCHHCSEPLPAQPARLAIDGQAHEFCCEGCAAAARWIGEARLGDYYRLRTAPATRIDPEGGDLSLWDREEVLAEHARAVPGGREITLLTDGMRCAACAWLIDRVLAREPGIIDSGANAVTGRIRLSWDPARTTLSTPLARLAALGYRPYLATGEVRERERRRQRNRDLLRIGIAGLGAMQAMMMAEALYLDIHASMLPVTRDFFRWLTFLLSTPVVFYAGWPFIAGAWRELSQRRLGMDVLIAGSTLLAWAASVFETVRGGTHVWYDAAVMFVFLLLLARMLEQRARARASAQVDALARARPAFAERERDDGSRETVPVAALARGDIACVAVGGVVPADGILLEPSRFEEALLTGEWTAVAREAGERVYAGTLCRERPARLRVDETGTATRLSQLTALVEAAQAQRPPLALAGERIAHHFVAALLVTAVCVYVGWRIHDPSRALEVVLALLVISCPCALALAVPTALATAHGALARIGVLALGERALERLAAATDIVFDKTGTLSDGRPVLAGIETFDGFDRDTALAIAAALERDSGHPLAQAFAGIDGPQAMAVQAHAGAGIEGTVEGVHWRLGHAGFAAGQADDEGIWLGDGTRAVAHFRIEEAARRDAADAVAQLRALGLRVHLSSGDADAPVVAFAARLGIEHAHARQRPEDKLGYARALQAQSRVVAMVGDGVNDAPVLAGADVSLAMAEGAPLAQQSADLVLTGRTLQRVPQAIAIARRTRQVIRQNLAWAAGYNVIAVPLAAAGWVTPWLAALGMALSSLLVVGNALRLARMPVQAGAKPTAQDAAGPRVAAASAAHAPHGTGGVA</sequence>
<evidence type="ECO:0000259" key="17">
    <source>
        <dbReference type="PROSITE" id="PS50846"/>
    </source>
</evidence>
<dbReference type="InterPro" id="IPR036163">
    <property type="entry name" value="HMA_dom_sf"/>
</dbReference>
<feature type="transmembrane region" description="Helical" evidence="15">
    <location>
        <begin position="753"/>
        <end position="772"/>
    </location>
</feature>
<dbReference type="SUPFAM" id="SSF56784">
    <property type="entry name" value="HAD-like"/>
    <property type="match status" value="1"/>
</dbReference>
<feature type="transmembrane region" description="Helical" evidence="15">
    <location>
        <begin position="466"/>
        <end position="486"/>
    </location>
</feature>
<dbReference type="GO" id="GO:0016887">
    <property type="term" value="F:ATP hydrolysis activity"/>
    <property type="evidence" value="ECO:0007669"/>
    <property type="project" value="InterPro"/>
</dbReference>
<name>A0A4Z1RD33_9GAMM</name>
<feature type="transmembrane region" description="Helical" evidence="15">
    <location>
        <begin position="259"/>
        <end position="277"/>
    </location>
</feature>
<comment type="subcellular location">
    <subcellularLocation>
        <location evidence="1">Cell membrane</location>
        <topology evidence="1">Multi-pass membrane protein</topology>
    </subcellularLocation>
</comment>
<dbReference type="InterPro" id="IPR023298">
    <property type="entry name" value="ATPase_P-typ_TM_dom_sf"/>
</dbReference>
<evidence type="ECO:0000256" key="8">
    <source>
        <dbReference type="ARBA" id="ARBA00022741"/>
    </source>
</evidence>
<evidence type="ECO:0000256" key="16">
    <source>
        <dbReference type="SAM" id="MobiDB-lite"/>
    </source>
</evidence>
<dbReference type="Gene3D" id="3.40.1110.10">
    <property type="entry name" value="Calcium-transporting ATPase, cytoplasmic domain N"/>
    <property type="match status" value="1"/>
</dbReference>
<dbReference type="Gene3D" id="1.20.1110.10">
    <property type="entry name" value="Calcium-transporting ATPase, transmembrane domain"/>
    <property type="match status" value="1"/>
</dbReference>
<dbReference type="NCBIfam" id="TIGR01512">
    <property type="entry name" value="ATPase-IB2_Cd"/>
    <property type="match status" value="1"/>
</dbReference>
<dbReference type="InterPro" id="IPR008250">
    <property type="entry name" value="ATPase_P-typ_transduc_dom_A_sf"/>
</dbReference>
<dbReference type="GO" id="GO:0005886">
    <property type="term" value="C:plasma membrane"/>
    <property type="evidence" value="ECO:0007669"/>
    <property type="project" value="UniProtKB-SubCell"/>
</dbReference>
<gene>
    <name evidence="18" type="primary">cadA</name>
    <name evidence="18" type="ORF">E4582_08135</name>
</gene>
<evidence type="ECO:0000256" key="14">
    <source>
        <dbReference type="ARBA" id="ARBA00023136"/>
    </source>
</evidence>
<evidence type="ECO:0000256" key="1">
    <source>
        <dbReference type="ARBA" id="ARBA00004651"/>
    </source>
</evidence>
<dbReference type="Pfam" id="PF12156">
    <property type="entry name" value="ATPase-cat_bd"/>
    <property type="match status" value="1"/>
</dbReference>
<dbReference type="NCBIfam" id="TIGR01494">
    <property type="entry name" value="ATPase_P-type"/>
    <property type="match status" value="1"/>
</dbReference>
<dbReference type="InterPro" id="IPR023299">
    <property type="entry name" value="ATPase_P-typ_cyto_dom_N"/>
</dbReference>
<evidence type="ECO:0000256" key="4">
    <source>
        <dbReference type="ARBA" id="ARBA00022475"/>
    </source>
</evidence>
<keyword evidence="18" id="KW-0378">Hydrolase</keyword>
<keyword evidence="11" id="KW-1278">Translocase</keyword>
<keyword evidence="3" id="KW-0813">Transport</keyword>
<dbReference type="EC" id="3.6.3.3" evidence="18"/>
<dbReference type="InterPro" id="IPR001757">
    <property type="entry name" value="P_typ_ATPase"/>
</dbReference>
<keyword evidence="5" id="KW-0597">Phosphoprotein</keyword>
<reference evidence="18 19" key="1">
    <citation type="submission" date="2019-01" db="EMBL/GenBank/DDBJ databases">
        <authorList>
            <person name="Zhang S."/>
        </authorList>
    </citation>
    <scope>NUCLEOTIDE SEQUENCE [LARGE SCALE GENOMIC DNA]</scope>
    <source>
        <strain evidence="18 19">1626</strain>
    </source>
</reference>
<feature type="domain" description="HMA" evidence="17">
    <location>
        <begin position="102"/>
        <end position="168"/>
    </location>
</feature>
<evidence type="ECO:0000313" key="19">
    <source>
        <dbReference type="Proteomes" id="UP000298681"/>
    </source>
</evidence>
<feature type="transmembrane region" description="Helical" evidence="15">
    <location>
        <begin position="228"/>
        <end position="247"/>
    </location>
</feature>
<dbReference type="PANTHER" id="PTHR43520">
    <property type="entry name" value="ATP7, ISOFORM B"/>
    <property type="match status" value="1"/>
</dbReference>
<evidence type="ECO:0000256" key="6">
    <source>
        <dbReference type="ARBA" id="ARBA00022692"/>
    </source>
</evidence>
<dbReference type="NCBIfam" id="TIGR01525">
    <property type="entry name" value="ATPase-IB_hvy"/>
    <property type="match status" value="1"/>
</dbReference>
<dbReference type="SUPFAM" id="SSF81665">
    <property type="entry name" value="Calcium ATPase, transmembrane domain M"/>
    <property type="match status" value="1"/>
</dbReference>
<dbReference type="CDD" id="cd00371">
    <property type="entry name" value="HMA"/>
    <property type="match status" value="1"/>
</dbReference>